<feature type="domain" description="TOD1/MUCI70 glycosyltransferase-like" evidence="2">
    <location>
        <begin position="27"/>
        <end position="69"/>
    </location>
</feature>
<keyword evidence="4" id="KW-1185">Reference proteome</keyword>
<evidence type="ECO:0000313" key="3">
    <source>
        <dbReference type="EMBL" id="KAK9027646.1"/>
    </source>
</evidence>
<accession>A0ABR2SQV8</accession>
<evidence type="ECO:0000259" key="2">
    <source>
        <dbReference type="Pfam" id="PF04765"/>
    </source>
</evidence>
<keyword evidence="1" id="KW-0472">Membrane</keyword>
<evidence type="ECO:0000256" key="1">
    <source>
        <dbReference type="SAM" id="Phobius"/>
    </source>
</evidence>
<comment type="caution">
    <text evidence="3">The sequence shown here is derived from an EMBL/GenBank/DDBJ whole genome shotgun (WGS) entry which is preliminary data.</text>
</comment>
<evidence type="ECO:0000313" key="4">
    <source>
        <dbReference type="Proteomes" id="UP001396334"/>
    </source>
</evidence>
<keyword evidence="1" id="KW-1133">Transmembrane helix</keyword>
<proteinExistence type="predicted"/>
<feature type="transmembrane region" description="Helical" evidence="1">
    <location>
        <begin position="6"/>
        <end position="30"/>
    </location>
</feature>
<organism evidence="3 4">
    <name type="scientific">Hibiscus sabdariffa</name>
    <name type="common">roselle</name>
    <dbReference type="NCBI Taxonomy" id="183260"/>
    <lineage>
        <taxon>Eukaryota</taxon>
        <taxon>Viridiplantae</taxon>
        <taxon>Streptophyta</taxon>
        <taxon>Embryophyta</taxon>
        <taxon>Tracheophyta</taxon>
        <taxon>Spermatophyta</taxon>
        <taxon>Magnoliopsida</taxon>
        <taxon>eudicotyledons</taxon>
        <taxon>Gunneridae</taxon>
        <taxon>Pentapetalae</taxon>
        <taxon>rosids</taxon>
        <taxon>malvids</taxon>
        <taxon>Malvales</taxon>
        <taxon>Malvaceae</taxon>
        <taxon>Malvoideae</taxon>
        <taxon>Hibiscus</taxon>
    </lineage>
</organism>
<dbReference type="PANTHER" id="PTHR12956">
    <property type="entry name" value="ALKALINE CERAMIDASE-RELATED"/>
    <property type="match status" value="1"/>
</dbReference>
<sequence>MWKLTYSLDALNICICFFLVIGILHIVAFWDEITLAVQESQGSKMGEDGLIGIWRIVIVRNLPFVDQRLYLEVKIRPLPCPCASLIGPIGLIRKRRSNQVRRW</sequence>
<dbReference type="Proteomes" id="UP001396334">
    <property type="component" value="Unassembled WGS sequence"/>
</dbReference>
<reference evidence="3 4" key="1">
    <citation type="journal article" date="2024" name="G3 (Bethesda)">
        <title>Genome assembly of Hibiscus sabdariffa L. provides insights into metabolisms of medicinal natural products.</title>
        <authorList>
            <person name="Kim T."/>
        </authorList>
    </citation>
    <scope>NUCLEOTIDE SEQUENCE [LARGE SCALE GENOMIC DNA]</scope>
    <source>
        <strain evidence="3">TK-2024</strain>
        <tissue evidence="3">Old leaves</tissue>
    </source>
</reference>
<keyword evidence="1" id="KW-0812">Transmembrane</keyword>
<gene>
    <name evidence="3" type="ORF">V6N11_067471</name>
</gene>
<dbReference type="EMBL" id="JBBPBN010000012">
    <property type="protein sequence ID" value="KAK9027646.1"/>
    <property type="molecule type" value="Genomic_DNA"/>
</dbReference>
<dbReference type="Pfam" id="PF04765">
    <property type="entry name" value="TOD1_MUCI70"/>
    <property type="match status" value="1"/>
</dbReference>
<dbReference type="InterPro" id="IPR006852">
    <property type="entry name" value="TOD1_MUCI70"/>
</dbReference>
<name>A0ABR2SQV8_9ROSI</name>
<dbReference type="InterPro" id="IPR048354">
    <property type="entry name" value="TOD1_MUCI70_glycTrfase_dom"/>
</dbReference>
<dbReference type="PANTHER" id="PTHR12956:SF17">
    <property type="entry name" value="OS01G0749100 PROTEIN"/>
    <property type="match status" value="1"/>
</dbReference>
<protein>
    <recommendedName>
        <fullName evidence="2">TOD1/MUCI70 glycosyltransferase-like domain-containing protein</fullName>
    </recommendedName>
</protein>